<dbReference type="InterPro" id="IPR003749">
    <property type="entry name" value="ThiS/MoaD-like"/>
</dbReference>
<dbReference type="EMBL" id="BSFK01000005">
    <property type="protein sequence ID" value="GLK75311.1"/>
    <property type="molecule type" value="Genomic_DNA"/>
</dbReference>
<sequence>MKLIVNGDAHDLAASDLAQALEVLDYGDAVVATALNGAFVPARARAATALNDGDRIEIVAPRQGG</sequence>
<dbReference type="InterPro" id="IPR010035">
    <property type="entry name" value="Thi_S"/>
</dbReference>
<dbReference type="NCBIfam" id="TIGR01683">
    <property type="entry name" value="thiS"/>
    <property type="match status" value="1"/>
</dbReference>
<dbReference type="InterPro" id="IPR012675">
    <property type="entry name" value="Beta-grasp_dom_sf"/>
</dbReference>
<name>A0A9W6N2K5_9HYPH</name>
<dbReference type="Pfam" id="PF02597">
    <property type="entry name" value="ThiS"/>
    <property type="match status" value="1"/>
</dbReference>
<dbReference type="InterPro" id="IPR016155">
    <property type="entry name" value="Mopterin_synth/thiamin_S_b"/>
</dbReference>
<reference evidence="1" key="1">
    <citation type="journal article" date="2014" name="Int. J. Syst. Evol. Microbiol.">
        <title>Complete genome sequence of Corynebacterium casei LMG S-19264T (=DSM 44701T), isolated from a smear-ripened cheese.</title>
        <authorList>
            <consortium name="US DOE Joint Genome Institute (JGI-PGF)"/>
            <person name="Walter F."/>
            <person name="Albersmeier A."/>
            <person name="Kalinowski J."/>
            <person name="Ruckert C."/>
        </authorList>
    </citation>
    <scope>NUCLEOTIDE SEQUENCE</scope>
    <source>
        <strain evidence="1">VKM B-2555</strain>
    </source>
</reference>
<dbReference type="PANTHER" id="PTHR34472">
    <property type="entry name" value="SULFUR CARRIER PROTEIN THIS"/>
    <property type="match status" value="1"/>
</dbReference>
<evidence type="ECO:0000313" key="1">
    <source>
        <dbReference type="EMBL" id="GLK75311.1"/>
    </source>
</evidence>
<keyword evidence="2" id="KW-1185">Reference proteome</keyword>
<dbReference type="RefSeq" id="WP_271203270.1">
    <property type="nucleotide sequence ID" value="NZ_BSFK01000005.1"/>
</dbReference>
<dbReference type="Proteomes" id="UP001143364">
    <property type="component" value="Unassembled WGS sequence"/>
</dbReference>
<organism evidence="1 2">
    <name type="scientific">Methylopila jiangsuensis</name>
    <dbReference type="NCBI Taxonomy" id="586230"/>
    <lineage>
        <taxon>Bacteria</taxon>
        <taxon>Pseudomonadati</taxon>
        <taxon>Pseudomonadota</taxon>
        <taxon>Alphaproteobacteria</taxon>
        <taxon>Hyphomicrobiales</taxon>
        <taxon>Methylopilaceae</taxon>
        <taxon>Methylopila</taxon>
    </lineage>
</organism>
<reference evidence="1" key="2">
    <citation type="submission" date="2023-01" db="EMBL/GenBank/DDBJ databases">
        <authorList>
            <person name="Sun Q."/>
            <person name="Evtushenko L."/>
        </authorList>
    </citation>
    <scope>NUCLEOTIDE SEQUENCE</scope>
    <source>
        <strain evidence="1">VKM B-2555</strain>
    </source>
</reference>
<dbReference type="CDD" id="cd00565">
    <property type="entry name" value="Ubl_ThiS"/>
    <property type="match status" value="1"/>
</dbReference>
<dbReference type="AlphaFoldDB" id="A0A9W6N2K5"/>
<evidence type="ECO:0000313" key="2">
    <source>
        <dbReference type="Proteomes" id="UP001143364"/>
    </source>
</evidence>
<protein>
    <submittedName>
        <fullName evidence="1">Thiamine biosynthesis protein ThiS</fullName>
    </submittedName>
</protein>
<dbReference type="SUPFAM" id="SSF54285">
    <property type="entry name" value="MoaD/ThiS"/>
    <property type="match status" value="1"/>
</dbReference>
<dbReference type="Gene3D" id="3.10.20.30">
    <property type="match status" value="1"/>
</dbReference>
<dbReference type="PANTHER" id="PTHR34472:SF1">
    <property type="entry name" value="SULFUR CARRIER PROTEIN THIS"/>
    <property type="match status" value="1"/>
</dbReference>
<proteinExistence type="predicted"/>
<gene>
    <name evidence="1" type="primary">thiG_2</name>
    <name evidence="1" type="ORF">GCM10008171_05650</name>
</gene>
<comment type="caution">
    <text evidence="1">The sequence shown here is derived from an EMBL/GenBank/DDBJ whole genome shotgun (WGS) entry which is preliminary data.</text>
</comment>
<accession>A0A9W6N2K5</accession>